<dbReference type="AlphaFoldDB" id="A0A0N4Y824"/>
<sequence length="235" mass="27689">MDDNDITYHRQTKKKSKNSGNSAYYEWFLKEGKQWFRRQYGREYNPDVDDDRHLISMKWREVKDRWDRDMKIRKGKLKGPFKQLRPDEIEYEGPSRAFIPPEDCRPPNFPLPVEHSATKPSKKNKRPARHAYLIEFPRAREKSFEHPTIPVPLSSKVLQFVSVYPYTVALSTVDDLLVYPAEISMVHITLANGLSSRFSKHIKFLPKQFYGSGIPEWDQQNVATNGMHRFAIILY</sequence>
<name>A0A0N4Y824_NIPBR</name>
<dbReference type="EMBL" id="UYSL01020728">
    <property type="protein sequence ID" value="VDL75933.1"/>
    <property type="molecule type" value="Genomic_DNA"/>
</dbReference>
<dbReference type="Proteomes" id="UP000271162">
    <property type="component" value="Unassembled WGS sequence"/>
</dbReference>
<reference evidence="1 2" key="2">
    <citation type="submission" date="2018-11" db="EMBL/GenBank/DDBJ databases">
        <authorList>
            <consortium name="Pathogen Informatics"/>
        </authorList>
    </citation>
    <scope>NUCLEOTIDE SEQUENCE [LARGE SCALE GENOMIC DNA]</scope>
</reference>
<protein>
    <submittedName>
        <fullName evidence="3">HMG box domain-containing protein</fullName>
    </submittedName>
</protein>
<evidence type="ECO:0000313" key="3">
    <source>
        <dbReference type="WBParaSite" id="NBR_0001234301-mRNA-1"/>
    </source>
</evidence>
<accession>A0A0N4Y824</accession>
<proteinExistence type="predicted"/>
<organism evidence="3">
    <name type="scientific">Nippostrongylus brasiliensis</name>
    <name type="common">Rat hookworm</name>
    <dbReference type="NCBI Taxonomy" id="27835"/>
    <lineage>
        <taxon>Eukaryota</taxon>
        <taxon>Metazoa</taxon>
        <taxon>Ecdysozoa</taxon>
        <taxon>Nematoda</taxon>
        <taxon>Chromadorea</taxon>
        <taxon>Rhabditida</taxon>
        <taxon>Rhabditina</taxon>
        <taxon>Rhabditomorpha</taxon>
        <taxon>Strongyloidea</taxon>
        <taxon>Heligmosomidae</taxon>
        <taxon>Nippostrongylus</taxon>
    </lineage>
</organism>
<gene>
    <name evidence="1" type="ORF">NBR_LOCUS12344</name>
</gene>
<evidence type="ECO:0000313" key="2">
    <source>
        <dbReference type="Proteomes" id="UP000271162"/>
    </source>
</evidence>
<evidence type="ECO:0000313" key="1">
    <source>
        <dbReference type="EMBL" id="VDL75933.1"/>
    </source>
</evidence>
<keyword evidence="2" id="KW-1185">Reference proteome</keyword>
<reference evidence="3" key="1">
    <citation type="submission" date="2017-02" db="UniProtKB">
        <authorList>
            <consortium name="WormBaseParasite"/>
        </authorList>
    </citation>
    <scope>IDENTIFICATION</scope>
</reference>
<dbReference type="WBParaSite" id="NBR_0001234301-mRNA-1">
    <property type="protein sequence ID" value="NBR_0001234301-mRNA-1"/>
    <property type="gene ID" value="NBR_0001234301"/>
</dbReference>